<dbReference type="EMBL" id="HBGV01004364">
    <property type="protein sequence ID" value="CAD9476700.1"/>
    <property type="molecule type" value="Transcribed_RNA"/>
</dbReference>
<evidence type="ECO:0000256" key="4">
    <source>
        <dbReference type="HAMAP-Rule" id="MF_03004"/>
    </source>
</evidence>
<dbReference type="Pfam" id="PF01399">
    <property type="entry name" value="PCI"/>
    <property type="match status" value="1"/>
</dbReference>
<dbReference type="SMART" id="SM01186">
    <property type="entry name" value="eIF3_N"/>
    <property type="match status" value="1"/>
</dbReference>
<dbReference type="PIRSF" id="PIRSF016255">
    <property type="entry name" value="eIF3e_su6"/>
    <property type="match status" value="1"/>
</dbReference>
<dbReference type="GO" id="GO:0016282">
    <property type="term" value="C:eukaryotic 43S preinitiation complex"/>
    <property type="evidence" value="ECO:0007669"/>
    <property type="project" value="UniProtKB-UniRule"/>
</dbReference>
<evidence type="ECO:0000256" key="6">
    <source>
        <dbReference type="SAM" id="MobiDB-lite"/>
    </source>
</evidence>
<comment type="subunit">
    <text evidence="4 5">Component of the eukaryotic translation initiation factor 3 (eIF-3) complex.</text>
</comment>
<dbReference type="InterPro" id="IPR019010">
    <property type="entry name" value="eIF3e_N"/>
</dbReference>
<sequence>MTAPNEKAEVKKDTVAAAAAWDLTSSVSPYLDLHMMFPLLEYVDSLISSGLVPYAAQDVAAARLSLLRPTHMVDYAMDIYRELHGVDVEIPAEMEDQKAAVFVRLEELRVGCRSFDELCQNEEERAKLTDSGKWNITALSQISTYDVTPEVVETYRQLAKFNFDCGDYQTARDMLENYLSLFASPPKPSDNEDDEDAAPNNKDQSQGDSADSTGNASMYYLTSINKELLQVLWGKLSCEILVENWEEASVALTAVKTAIHSLSSANKMSALEALQQRTWLLHWSLFVFWNSAAKGLESMVELFTTEKYLQAITTNAPHLLRYLTAAVLLCKRRVTKKAGTSSTAEARRLMKDLVKVMQHCEYTDPIVEFVDCLCVKFDFESAQTKLAECEHVLATDFFLCKQTALFMEEARVFVFENYCRIHHKIDLSALGEKLAMDQDQAERWIVDLIRNALLDAKIDSEERCVVMGADSQSVYEQVMERTRDLNVRSGTLAQNLATVLNEAKKEKARKARAALEDDDEY</sequence>
<dbReference type="PROSITE" id="PS50250">
    <property type="entry name" value="PCI"/>
    <property type="match status" value="1"/>
</dbReference>
<dbReference type="Pfam" id="PF09440">
    <property type="entry name" value="eIF3_N"/>
    <property type="match status" value="1"/>
</dbReference>
<dbReference type="PANTHER" id="PTHR10317">
    <property type="entry name" value="EUKARYOTIC TRANSLATION INITIATION FACTOR 3 SUBUNIT E"/>
    <property type="match status" value="1"/>
</dbReference>
<comment type="subcellular location">
    <subcellularLocation>
        <location evidence="4 5">Cytoplasm</location>
    </subcellularLocation>
</comment>
<accession>A0A7S2H080</accession>
<evidence type="ECO:0000313" key="8">
    <source>
        <dbReference type="EMBL" id="CAD9476700.1"/>
    </source>
</evidence>
<keyword evidence="2 4" id="KW-0396">Initiation factor</keyword>
<dbReference type="InterPro" id="IPR036390">
    <property type="entry name" value="WH_DNA-bd_sf"/>
</dbReference>
<dbReference type="HAMAP" id="MF_03004">
    <property type="entry name" value="eIF3e"/>
    <property type="match status" value="1"/>
</dbReference>
<dbReference type="InterPro" id="IPR000717">
    <property type="entry name" value="PCI_dom"/>
</dbReference>
<organism evidence="8">
    <name type="scientific">Helicotheca tamesis</name>
    <dbReference type="NCBI Taxonomy" id="374047"/>
    <lineage>
        <taxon>Eukaryota</taxon>
        <taxon>Sar</taxon>
        <taxon>Stramenopiles</taxon>
        <taxon>Ochrophyta</taxon>
        <taxon>Bacillariophyta</taxon>
        <taxon>Mediophyceae</taxon>
        <taxon>Lithodesmiophycidae</taxon>
        <taxon>Lithodesmiales</taxon>
        <taxon>Lithodesmiaceae</taxon>
        <taxon>Helicotheca</taxon>
    </lineage>
</organism>
<keyword evidence="3 4" id="KW-0648">Protein biosynthesis</keyword>
<keyword evidence="1 4" id="KW-0963">Cytoplasm</keyword>
<dbReference type="GO" id="GO:0033290">
    <property type="term" value="C:eukaryotic 48S preinitiation complex"/>
    <property type="evidence" value="ECO:0007669"/>
    <property type="project" value="UniProtKB-UniRule"/>
</dbReference>
<dbReference type="SUPFAM" id="SSF46785">
    <property type="entry name" value="Winged helix' DNA-binding domain"/>
    <property type="match status" value="1"/>
</dbReference>
<feature type="region of interest" description="Disordered" evidence="6">
    <location>
        <begin position="182"/>
        <end position="212"/>
    </location>
</feature>
<dbReference type="SMART" id="SM00088">
    <property type="entry name" value="PINT"/>
    <property type="match status" value="1"/>
</dbReference>
<dbReference type="AlphaFoldDB" id="A0A7S2H080"/>
<dbReference type="GO" id="GO:0003743">
    <property type="term" value="F:translation initiation factor activity"/>
    <property type="evidence" value="ECO:0007669"/>
    <property type="project" value="UniProtKB-UniRule"/>
</dbReference>
<protein>
    <recommendedName>
        <fullName evidence="4 5">Eukaryotic translation initiation factor 3 subunit E</fullName>
        <shortName evidence="4">eIF3e</shortName>
    </recommendedName>
    <alternativeName>
        <fullName evidence="4">Eukaryotic translation initiation factor 3 subunit 6</fullName>
    </alternativeName>
</protein>
<evidence type="ECO:0000259" key="7">
    <source>
        <dbReference type="PROSITE" id="PS50250"/>
    </source>
</evidence>
<evidence type="ECO:0000256" key="3">
    <source>
        <dbReference type="ARBA" id="ARBA00022917"/>
    </source>
</evidence>
<feature type="domain" description="PCI" evidence="7">
    <location>
        <begin position="288"/>
        <end position="472"/>
    </location>
</feature>
<reference evidence="8" key="1">
    <citation type="submission" date="2021-01" db="EMBL/GenBank/DDBJ databases">
        <authorList>
            <person name="Corre E."/>
            <person name="Pelletier E."/>
            <person name="Niang G."/>
            <person name="Scheremetjew M."/>
            <person name="Finn R."/>
            <person name="Kale V."/>
            <person name="Holt S."/>
            <person name="Cochrane G."/>
            <person name="Meng A."/>
            <person name="Brown T."/>
            <person name="Cohen L."/>
        </authorList>
    </citation>
    <scope>NUCLEOTIDE SEQUENCE</scope>
    <source>
        <strain evidence="8">CCMP826</strain>
    </source>
</reference>
<proteinExistence type="inferred from homology"/>
<dbReference type="InterPro" id="IPR016650">
    <property type="entry name" value="eIF3e"/>
</dbReference>
<evidence type="ECO:0000256" key="5">
    <source>
        <dbReference type="PIRNR" id="PIRNR016255"/>
    </source>
</evidence>
<name>A0A7S2H080_9STRA</name>
<dbReference type="CDD" id="cd21378">
    <property type="entry name" value="eIF3E"/>
    <property type="match status" value="1"/>
</dbReference>
<dbReference type="GO" id="GO:0071540">
    <property type="term" value="C:eukaryotic translation initiation factor 3 complex, eIF3e"/>
    <property type="evidence" value="ECO:0007669"/>
    <property type="project" value="UniProtKB-UniRule"/>
</dbReference>
<evidence type="ECO:0000256" key="1">
    <source>
        <dbReference type="ARBA" id="ARBA00022490"/>
    </source>
</evidence>
<gene>
    <name evidence="8" type="ORF">HTAM1171_LOCUS2643</name>
</gene>
<comment type="function">
    <text evidence="4">Component of the eukaryotic translation initiation factor 3 (eIF-3) complex, which is involved in protein synthesis of a specialized repertoire of mRNAs and, together with other initiation factors, stimulates binding of mRNA and methionyl-tRNAi to the 40S ribosome. The eIF-3 complex specifically targets and initiates translation of a subset of mRNAs involved in cell proliferation.</text>
</comment>
<dbReference type="GO" id="GO:0001732">
    <property type="term" value="P:formation of cytoplasmic translation initiation complex"/>
    <property type="evidence" value="ECO:0007669"/>
    <property type="project" value="UniProtKB-UniRule"/>
</dbReference>
<evidence type="ECO:0000256" key="2">
    <source>
        <dbReference type="ARBA" id="ARBA00022540"/>
    </source>
</evidence>
<comment type="similarity">
    <text evidence="4 5">Belongs to the eIF-3 subunit E family.</text>
</comment>